<dbReference type="InterPro" id="IPR013780">
    <property type="entry name" value="Glyco_hydro_b"/>
</dbReference>
<dbReference type="OrthoDB" id="2796951at2759"/>
<dbReference type="PANTHER" id="PTHR36183:SF2">
    <property type="entry name" value="BETA-GLUCURONIDASE C-TERMINAL DOMAIN-CONTAINING PROTEIN"/>
    <property type="match status" value="1"/>
</dbReference>
<organism evidence="2 3">
    <name type="scientific">Aspergillus calidoustus</name>
    <dbReference type="NCBI Taxonomy" id="454130"/>
    <lineage>
        <taxon>Eukaryota</taxon>
        <taxon>Fungi</taxon>
        <taxon>Dikarya</taxon>
        <taxon>Ascomycota</taxon>
        <taxon>Pezizomycotina</taxon>
        <taxon>Eurotiomycetes</taxon>
        <taxon>Eurotiomycetidae</taxon>
        <taxon>Eurotiales</taxon>
        <taxon>Aspergillaceae</taxon>
        <taxon>Aspergillus</taxon>
        <taxon>Aspergillus subgen. Nidulantes</taxon>
    </lineage>
</organism>
<name>A0A0U5CE61_ASPCI</name>
<dbReference type="Proteomes" id="UP000054771">
    <property type="component" value="Unassembled WGS sequence"/>
</dbReference>
<proteinExistence type="predicted"/>
<dbReference type="InterPro" id="IPR052974">
    <property type="entry name" value="GH79_Enzymes"/>
</dbReference>
<evidence type="ECO:0000313" key="3">
    <source>
        <dbReference type="Proteomes" id="UP000054771"/>
    </source>
</evidence>
<dbReference type="EMBL" id="CDMC01000010">
    <property type="protein sequence ID" value="CEL08140.1"/>
    <property type="molecule type" value="Genomic_DNA"/>
</dbReference>
<reference evidence="3" key="1">
    <citation type="journal article" date="2016" name="Genome Announc.">
        <title>Draft genome sequences of fungus Aspergillus calidoustus.</title>
        <authorList>
            <person name="Horn F."/>
            <person name="Linde J."/>
            <person name="Mattern D.J."/>
            <person name="Walther G."/>
            <person name="Guthke R."/>
            <person name="Scherlach K."/>
            <person name="Martin K."/>
            <person name="Brakhage A.A."/>
            <person name="Petzke L."/>
            <person name="Valiante V."/>
        </authorList>
    </citation>
    <scope>NUCLEOTIDE SEQUENCE [LARGE SCALE GENOMIC DNA]</scope>
    <source>
        <strain evidence="3">SF006504</strain>
    </source>
</reference>
<dbReference type="STRING" id="454130.A0A0U5CE61"/>
<dbReference type="AlphaFoldDB" id="A0A0U5CE61"/>
<dbReference type="Gene3D" id="2.60.40.1180">
    <property type="entry name" value="Golgi alpha-mannosidase II"/>
    <property type="match status" value="1"/>
</dbReference>
<dbReference type="OMA" id="LANADQM"/>
<dbReference type="PANTHER" id="PTHR36183">
    <property type="entry name" value="BETA-GLUCURONIDASE"/>
    <property type="match status" value="1"/>
</dbReference>
<dbReference type="Pfam" id="PF16862">
    <property type="entry name" value="Glyco_hydro_79C"/>
    <property type="match status" value="1"/>
</dbReference>
<protein>
    <recommendedName>
        <fullName evidence="1">Beta-glucuronidase C-terminal domain-containing protein</fullName>
    </recommendedName>
</protein>
<accession>A0A0U5CE61</accession>
<keyword evidence="3" id="KW-1185">Reference proteome</keyword>
<evidence type="ECO:0000259" key="1">
    <source>
        <dbReference type="Pfam" id="PF16862"/>
    </source>
</evidence>
<evidence type="ECO:0000313" key="2">
    <source>
        <dbReference type="EMBL" id="CEL08140.1"/>
    </source>
</evidence>
<sequence>MATLALANADQMAPLDDQTSSMAAYAIYQDGEPVRALLYNSEYYTSGTRPSESYTLTDLSSASGRVTAKRLTAGYSTSRADRGQSLTIAGQTFRNGDYAMEGTAVVETGEVVDGEATFTVAASEALLVYL</sequence>
<dbReference type="InterPro" id="IPR031728">
    <property type="entry name" value="GlcAase_C"/>
</dbReference>
<gene>
    <name evidence="2" type="ORF">ASPCAL11293</name>
</gene>
<feature type="domain" description="Beta-glucuronidase C-terminal" evidence="1">
    <location>
        <begin position="24"/>
        <end position="127"/>
    </location>
</feature>